<evidence type="ECO:0000313" key="7">
    <source>
        <dbReference type="Proteomes" id="UP000625711"/>
    </source>
</evidence>
<dbReference type="PANTHER" id="PTHR11205">
    <property type="entry name" value="RIBOSOMAL PROTEIN S7"/>
    <property type="match status" value="1"/>
</dbReference>
<comment type="similarity">
    <text evidence="1 4">Belongs to the universal ribosomal protein uS7 family.</text>
</comment>
<dbReference type="Gene3D" id="1.10.455.10">
    <property type="entry name" value="Ribosomal protein S7 domain"/>
    <property type="match status" value="1"/>
</dbReference>
<keyword evidence="2 4" id="KW-0689">Ribosomal protein</keyword>
<feature type="domain" description="Small ribosomal subunit protein uS7" evidence="5">
    <location>
        <begin position="105"/>
        <end position="258"/>
    </location>
</feature>
<accession>A0A834M0N3</accession>
<evidence type="ECO:0000256" key="1">
    <source>
        <dbReference type="ARBA" id="ARBA00007151"/>
    </source>
</evidence>
<evidence type="ECO:0000313" key="6">
    <source>
        <dbReference type="EMBL" id="KAF7267536.1"/>
    </source>
</evidence>
<evidence type="ECO:0000256" key="4">
    <source>
        <dbReference type="RuleBase" id="RU003619"/>
    </source>
</evidence>
<keyword evidence="7" id="KW-1185">Reference proteome</keyword>
<dbReference type="OrthoDB" id="9972728at2759"/>
<dbReference type="AlphaFoldDB" id="A0A834M0N3"/>
<dbReference type="EMBL" id="JAACXV010014410">
    <property type="protein sequence ID" value="KAF7267536.1"/>
    <property type="molecule type" value="Genomic_DNA"/>
</dbReference>
<dbReference type="InterPro" id="IPR036823">
    <property type="entry name" value="Ribosomal_uS7_dom_sf"/>
</dbReference>
<dbReference type="Proteomes" id="UP000625711">
    <property type="component" value="Unassembled WGS sequence"/>
</dbReference>
<dbReference type="GO" id="GO:0006412">
    <property type="term" value="P:translation"/>
    <property type="evidence" value="ECO:0007669"/>
    <property type="project" value="InterPro"/>
</dbReference>
<dbReference type="GO" id="GO:0003723">
    <property type="term" value="F:RNA binding"/>
    <property type="evidence" value="ECO:0007669"/>
    <property type="project" value="InterPro"/>
</dbReference>
<evidence type="ECO:0000256" key="2">
    <source>
        <dbReference type="ARBA" id="ARBA00022980"/>
    </source>
</evidence>
<dbReference type="InterPro" id="IPR000235">
    <property type="entry name" value="Ribosomal_uS7"/>
</dbReference>
<dbReference type="Pfam" id="PF00177">
    <property type="entry name" value="Ribosomal_S7"/>
    <property type="match status" value="1"/>
</dbReference>
<dbReference type="CDD" id="cd14870">
    <property type="entry name" value="uS7_Mitochondria_Mammalian"/>
    <property type="match status" value="1"/>
</dbReference>
<dbReference type="InterPro" id="IPR023798">
    <property type="entry name" value="Ribosomal_uS7_dom"/>
</dbReference>
<name>A0A834M0N3_RHYFE</name>
<dbReference type="SUPFAM" id="SSF47973">
    <property type="entry name" value="Ribosomal protein S7"/>
    <property type="match status" value="1"/>
</dbReference>
<dbReference type="InterPro" id="IPR020606">
    <property type="entry name" value="Ribosomal_uS7_CS"/>
</dbReference>
<reference evidence="6" key="1">
    <citation type="submission" date="2020-08" db="EMBL/GenBank/DDBJ databases">
        <title>Genome sequencing and assembly of the red palm weevil Rhynchophorus ferrugineus.</title>
        <authorList>
            <person name="Dias G.B."/>
            <person name="Bergman C.M."/>
            <person name="Manee M."/>
        </authorList>
    </citation>
    <scope>NUCLEOTIDE SEQUENCE</scope>
    <source>
        <strain evidence="6">AA-2017</strain>
        <tissue evidence="6">Whole larva</tissue>
    </source>
</reference>
<proteinExistence type="inferred from homology"/>
<gene>
    <name evidence="6" type="ORF">GWI33_019242</name>
</gene>
<sequence length="266" mass="31221">MALRRILVKDKIDQFIRIRLIKRLNKFDEIYLRMAALKTISTTKHLIFKPKIHLFSPFIQLNGMSQYPHYYIEPICRKEDQKELEKTGEISKYAHLPTKAAFSDHTCSSKHDPLVSLFTNYVMKSGKKSLARDLLEKTFEKVKRIQLERFHKTKNEEDKNNIELNPKVIFYKAVENSKPLLQLTGIKRGGVKYQVPVPITDKRSQFISMKWLIEAAKEKDRTVKFADQLAKELIDAANNSGRVIKKKQDLHKQCEANRAYAHYRWS</sequence>
<keyword evidence="3 4" id="KW-0687">Ribonucleoprotein</keyword>
<dbReference type="GO" id="GO:1990904">
    <property type="term" value="C:ribonucleoprotein complex"/>
    <property type="evidence" value="ECO:0007669"/>
    <property type="project" value="UniProtKB-KW"/>
</dbReference>
<dbReference type="GO" id="GO:0003735">
    <property type="term" value="F:structural constituent of ribosome"/>
    <property type="evidence" value="ECO:0007669"/>
    <property type="project" value="InterPro"/>
</dbReference>
<protein>
    <recommendedName>
        <fullName evidence="5">Small ribosomal subunit protein uS7 domain-containing protein</fullName>
    </recommendedName>
</protein>
<evidence type="ECO:0000259" key="5">
    <source>
        <dbReference type="Pfam" id="PF00177"/>
    </source>
</evidence>
<organism evidence="6 7">
    <name type="scientific">Rhynchophorus ferrugineus</name>
    <name type="common">Red palm weevil</name>
    <name type="synonym">Curculio ferrugineus</name>
    <dbReference type="NCBI Taxonomy" id="354439"/>
    <lineage>
        <taxon>Eukaryota</taxon>
        <taxon>Metazoa</taxon>
        <taxon>Ecdysozoa</taxon>
        <taxon>Arthropoda</taxon>
        <taxon>Hexapoda</taxon>
        <taxon>Insecta</taxon>
        <taxon>Pterygota</taxon>
        <taxon>Neoptera</taxon>
        <taxon>Endopterygota</taxon>
        <taxon>Coleoptera</taxon>
        <taxon>Polyphaga</taxon>
        <taxon>Cucujiformia</taxon>
        <taxon>Curculionidae</taxon>
        <taxon>Dryophthorinae</taxon>
        <taxon>Rhynchophorus</taxon>
    </lineage>
</organism>
<evidence type="ECO:0000256" key="3">
    <source>
        <dbReference type="ARBA" id="ARBA00023274"/>
    </source>
</evidence>
<comment type="caution">
    <text evidence="6">The sequence shown here is derived from an EMBL/GenBank/DDBJ whole genome shotgun (WGS) entry which is preliminary data.</text>
</comment>
<dbReference type="GO" id="GO:0005840">
    <property type="term" value="C:ribosome"/>
    <property type="evidence" value="ECO:0007669"/>
    <property type="project" value="UniProtKB-KW"/>
</dbReference>
<dbReference type="PROSITE" id="PS00052">
    <property type="entry name" value="RIBOSOMAL_S7"/>
    <property type="match status" value="1"/>
</dbReference>